<evidence type="ECO:0000256" key="1">
    <source>
        <dbReference type="ARBA" id="ARBA00007274"/>
    </source>
</evidence>
<reference evidence="4 6" key="2">
    <citation type="journal article" date="2019" name="Nat. Med.">
        <title>A library of human gut bacterial isolates paired with longitudinal multiomics data enables mechanistic microbiome research.</title>
        <authorList>
            <person name="Poyet M."/>
            <person name="Groussin M."/>
            <person name="Gibbons S.M."/>
            <person name="Avila-Pacheco J."/>
            <person name="Jiang X."/>
            <person name="Kearney S.M."/>
            <person name="Perrotta A.R."/>
            <person name="Berdy B."/>
            <person name="Zhao S."/>
            <person name="Lieberman T.D."/>
            <person name="Swanson P.K."/>
            <person name="Smith M."/>
            <person name="Roesemann S."/>
            <person name="Alexander J.E."/>
            <person name="Rich S.A."/>
            <person name="Livny J."/>
            <person name="Vlamakis H."/>
            <person name="Clish C."/>
            <person name="Bullock K."/>
            <person name="Deik A."/>
            <person name="Scott J."/>
            <person name="Pierce K.A."/>
            <person name="Xavier R.J."/>
            <person name="Alm E.J."/>
        </authorList>
    </citation>
    <scope>NUCLEOTIDE SEQUENCE [LARGE SCALE GENOMIC DNA]</scope>
    <source>
        <strain evidence="4 6">BIOML-A9</strain>
    </source>
</reference>
<dbReference type="RefSeq" id="WP_009276735.1">
    <property type="nucleotide sequence ID" value="NZ_JABWDE010000004.1"/>
</dbReference>
<keyword evidence="3" id="KW-0472">Membrane</keyword>
<protein>
    <submittedName>
        <fullName evidence="5">Colanic acid biosynthesis acetyltransferase WcaF</fullName>
    </submittedName>
</protein>
<dbReference type="PANTHER" id="PTHR23416">
    <property type="entry name" value="SIALIC ACID SYNTHASE-RELATED"/>
    <property type="match status" value="1"/>
</dbReference>
<organism evidence="5">
    <name type="scientific">Phocaeicola vulgatus</name>
    <name type="common">Bacteroides vulgatus</name>
    <dbReference type="NCBI Taxonomy" id="821"/>
    <lineage>
        <taxon>Bacteria</taxon>
        <taxon>Pseudomonadati</taxon>
        <taxon>Bacteroidota</taxon>
        <taxon>Bacteroidia</taxon>
        <taxon>Bacteroidales</taxon>
        <taxon>Bacteroidaceae</taxon>
        <taxon>Phocaeicola</taxon>
    </lineage>
</organism>
<proteinExistence type="inferred from homology"/>
<keyword evidence="3" id="KW-1133">Transmembrane helix</keyword>
<dbReference type="PANTHER" id="PTHR23416:SF23">
    <property type="entry name" value="ACETYLTRANSFERASE C18B11.09C-RELATED"/>
    <property type="match status" value="1"/>
</dbReference>
<comment type="similarity">
    <text evidence="1">Belongs to the transferase hexapeptide repeat family.</text>
</comment>
<evidence type="ECO:0000313" key="4">
    <source>
        <dbReference type="EMBL" id="KAB3859763.1"/>
    </source>
</evidence>
<dbReference type="AlphaFoldDB" id="A0A1Q6IV12"/>
<evidence type="ECO:0000256" key="2">
    <source>
        <dbReference type="ARBA" id="ARBA00022679"/>
    </source>
</evidence>
<dbReference type="InterPro" id="IPR011004">
    <property type="entry name" value="Trimer_LpxA-like_sf"/>
</dbReference>
<reference evidence="5" key="1">
    <citation type="journal article" date="2016" name="Nat. Biotechnol.">
        <title>Measurement of bacterial replication rates in microbial communities.</title>
        <authorList>
            <person name="Brown C.T."/>
            <person name="Olm M.R."/>
            <person name="Thomas B.C."/>
            <person name="Banfield J.F."/>
        </authorList>
    </citation>
    <scope>NUCLEOTIDE SEQUENCE [LARGE SCALE GENOMIC DNA]</scope>
    <source>
        <strain evidence="5">42_262</strain>
    </source>
</reference>
<evidence type="ECO:0000256" key="3">
    <source>
        <dbReference type="SAM" id="Phobius"/>
    </source>
</evidence>
<dbReference type="GO" id="GO:0005829">
    <property type="term" value="C:cytosol"/>
    <property type="evidence" value="ECO:0007669"/>
    <property type="project" value="TreeGrafter"/>
</dbReference>
<keyword evidence="3" id="KW-0812">Transmembrane</keyword>
<dbReference type="GO" id="GO:0008374">
    <property type="term" value="F:O-acyltransferase activity"/>
    <property type="evidence" value="ECO:0007669"/>
    <property type="project" value="TreeGrafter"/>
</dbReference>
<dbReference type="CDD" id="cd05825">
    <property type="entry name" value="LbH_wcaF_like"/>
    <property type="match status" value="1"/>
</dbReference>
<sequence>MKSVSIKDYDNSWYRPGGAVKRLLWYFVNVLFFLNPFNPFSGIKVRLLRLFGAQVGVGVNIKPNVNIKYPWLLEIGDYSWIGENVWIDNLVQVTIGTNVCISQGAMLLCGNHNYKLPTFDLIVKPIIIENGAWVGAKSTVCPGVTLHTHAVLGVGSVANHDLDAYSIYQGNPAIKIRKRVMEA</sequence>
<dbReference type="EMBL" id="WCXA01000030">
    <property type="protein sequence ID" value="KAB3859763.1"/>
    <property type="molecule type" value="Genomic_DNA"/>
</dbReference>
<dbReference type="InterPro" id="IPR051159">
    <property type="entry name" value="Hexapeptide_acetyltransf"/>
</dbReference>
<name>A0A1Q6IV12_PHOVU</name>
<evidence type="ECO:0000313" key="6">
    <source>
        <dbReference type="Proteomes" id="UP000470332"/>
    </source>
</evidence>
<accession>A0A1Q6IV12</accession>
<comment type="caution">
    <text evidence="5">The sequence shown here is derived from an EMBL/GenBank/DDBJ whole genome shotgun (WGS) entry which is preliminary data.</text>
</comment>
<keyword evidence="2 5" id="KW-0808">Transferase</keyword>
<feature type="transmembrane region" description="Helical" evidence="3">
    <location>
        <begin position="23"/>
        <end position="40"/>
    </location>
</feature>
<dbReference type="EMBL" id="MNQV01000222">
    <property type="protein sequence ID" value="OKZ44592.1"/>
    <property type="molecule type" value="Genomic_DNA"/>
</dbReference>
<dbReference type="NCBIfam" id="NF007797">
    <property type="entry name" value="PRK10502.1"/>
    <property type="match status" value="1"/>
</dbReference>
<dbReference type="Gene3D" id="2.160.10.10">
    <property type="entry name" value="Hexapeptide repeat proteins"/>
    <property type="match status" value="1"/>
</dbReference>
<dbReference type="Proteomes" id="UP000186631">
    <property type="component" value="Unassembled WGS sequence"/>
</dbReference>
<dbReference type="SUPFAM" id="SSF51161">
    <property type="entry name" value="Trimeric LpxA-like enzymes"/>
    <property type="match status" value="1"/>
</dbReference>
<evidence type="ECO:0000313" key="5">
    <source>
        <dbReference type="EMBL" id="OKZ44592.1"/>
    </source>
</evidence>
<dbReference type="Proteomes" id="UP000470332">
    <property type="component" value="Unassembled WGS sequence"/>
</dbReference>
<gene>
    <name evidence="4" type="primary">wcaF</name>
    <name evidence="5" type="ORF">BHV80_15060</name>
    <name evidence="4" type="ORF">GAS37_14570</name>
</gene>